<dbReference type="KEGG" id="tper:IWA51_09780"/>
<accession>A0A7T3V4V8</accession>
<feature type="chain" id="PRO_5033056735" evidence="1">
    <location>
        <begin position="20"/>
        <end position="237"/>
    </location>
</feature>
<dbReference type="PANTHER" id="PTHR33570">
    <property type="entry name" value="4-CARBOXYMUCONOLACTONE DECARBOXYLASE FAMILY PROTEIN"/>
    <property type="match status" value="1"/>
</dbReference>
<dbReference type="InterPro" id="IPR052512">
    <property type="entry name" value="4CMD/NDH-1_regulator"/>
</dbReference>
<feature type="domain" description="Carboxymuconolactone decarboxylase-like" evidence="2">
    <location>
        <begin position="157"/>
        <end position="214"/>
    </location>
</feature>
<dbReference type="InterPro" id="IPR003779">
    <property type="entry name" value="CMD-like"/>
</dbReference>
<dbReference type="AlphaFoldDB" id="A0A7T3V4V8"/>
<dbReference type="EMBL" id="CP064936">
    <property type="protein sequence ID" value="QQA00549.1"/>
    <property type="molecule type" value="Genomic_DNA"/>
</dbReference>
<keyword evidence="4" id="KW-1185">Reference proteome</keyword>
<proteinExistence type="predicted"/>
<feature type="signal peptide" evidence="1">
    <location>
        <begin position="1"/>
        <end position="19"/>
    </location>
</feature>
<gene>
    <name evidence="3" type="ORF">IWA51_09780</name>
</gene>
<evidence type="ECO:0000313" key="3">
    <source>
        <dbReference type="EMBL" id="QQA00549.1"/>
    </source>
</evidence>
<dbReference type="Proteomes" id="UP000595224">
    <property type="component" value="Chromosome"/>
</dbReference>
<dbReference type="GO" id="GO:0051920">
    <property type="term" value="F:peroxiredoxin activity"/>
    <property type="evidence" value="ECO:0007669"/>
    <property type="project" value="InterPro"/>
</dbReference>
<evidence type="ECO:0000259" key="2">
    <source>
        <dbReference type="Pfam" id="PF02627"/>
    </source>
</evidence>
<sequence>MKKILSILISMAFCFSVSAKSRGDTMALDSRSKSIVEISAYIAVSNLDGLKKAMEEGLEAGLSVNEIGELCVQSYAYVGFPRSLLAEGVLTSIVKEADEKGKELEWGEKAKEVPSDLEKYEYGREKINSLFGRNAKQSRPVSTDYNSSTDIFLKEHLFTDIFYRGVLSDKERELSTATMLASLGNVNPMFTSHTQGAFKNGNSKEELEEMALIVGKLIGKKEGRNAENIVKQVTGAK</sequence>
<dbReference type="PANTHER" id="PTHR33570:SF2">
    <property type="entry name" value="CARBOXYMUCONOLACTONE DECARBOXYLASE-LIKE DOMAIN-CONTAINING PROTEIN"/>
    <property type="match status" value="1"/>
</dbReference>
<name>A0A7T3V4V8_9SPIR</name>
<protein>
    <submittedName>
        <fullName evidence="3">Carboxymuconolactone decarboxylase family protein</fullName>
    </submittedName>
</protein>
<keyword evidence="1" id="KW-0732">Signal</keyword>
<dbReference type="InterPro" id="IPR029032">
    <property type="entry name" value="AhpD-like"/>
</dbReference>
<dbReference type="Gene3D" id="1.20.1290.10">
    <property type="entry name" value="AhpD-like"/>
    <property type="match status" value="1"/>
</dbReference>
<dbReference type="SUPFAM" id="SSF69118">
    <property type="entry name" value="AhpD-like"/>
    <property type="match status" value="1"/>
</dbReference>
<evidence type="ECO:0000256" key="1">
    <source>
        <dbReference type="SAM" id="SignalP"/>
    </source>
</evidence>
<reference evidence="3 4" key="1">
    <citation type="submission" date="2020-11" db="EMBL/GenBank/DDBJ databases">
        <title>Treponema Peruensis nv. sp., first commensal Treponema isolated from human feces.</title>
        <authorList>
            <person name="Belkhou C."/>
            <person name="Raes J."/>
        </authorList>
    </citation>
    <scope>NUCLEOTIDE SEQUENCE [LARGE SCALE GENOMIC DNA]</scope>
    <source>
        <strain evidence="3 4">RCC2812</strain>
    </source>
</reference>
<dbReference type="Pfam" id="PF02627">
    <property type="entry name" value="CMD"/>
    <property type="match status" value="1"/>
</dbReference>
<evidence type="ECO:0000313" key="4">
    <source>
        <dbReference type="Proteomes" id="UP000595224"/>
    </source>
</evidence>
<organism evidence="3 4">
    <name type="scientific">Treponema peruense</name>
    <dbReference type="NCBI Taxonomy" id="2787628"/>
    <lineage>
        <taxon>Bacteria</taxon>
        <taxon>Pseudomonadati</taxon>
        <taxon>Spirochaetota</taxon>
        <taxon>Spirochaetia</taxon>
        <taxon>Spirochaetales</taxon>
        <taxon>Treponemataceae</taxon>
        <taxon>Treponema</taxon>
    </lineage>
</organism>
<dbReference type="RefSeq" id="WP_198442273.1">
    <property type="nucleotide sequence ID" value="NZ_CBCSHE010000009.1"/>
</dbReference>